<name>A0A5S3PIW4_9FLAO</name>
<evidence type="ECO:0000313" key="2">
    <source>
        <dbReference type="Proteomes" id="UP000310314"/>
    </source>
</evidence>
<gene>
    <name evidence="1" type="ORF">FEE95_19675</name>
</gene>
<protein>
    <submittedName>
        <fullName evidence="1">DUF2853 family protein</fullName>
    </submittedName>
</protein>
<dbReference type="EMBL" id="VATY01000005">
    <property type="protein sequence ID" value="TMM53289.1"/>
    <property type="molecule type" value="Genomic_DNA"/>
</dbReference>
<dbReference type="InterPro" id="IPR021274">
    <property type="entry name" value="DUF2853"/>
</dbReference>
<dbReference type="RefSeq" id="WP_138659749.1">
    <property type="nucleotide sequence ID" value="NZ_VATY01000005.1"/>
</dbReference>
<comment type="caution">
    <text evidence="1">The sequence shown here is derived from an EMBL/GenBank/DDBJ whole genome shotgun (WGS) entry which is preliminary data.</text>
</comment>
<dbReference type="Pfam" id="PF11015">
    <property type="entry name" value="DUF2853"/>
    <property type="match status" value="1"/>
</dbReference>
<accession>A0A5S3PIW4</accession>
<keyword evidence="2" id="KW-1185">Reference proteome</keyword>
<reference evidence="1 2" key="1">
    <citation type="submission" date="2019-05" db="EMBL/GenBank/DDBJ databases">
        <authorList>
            <person name="Zhang J.-Y."/>
            <person name="Feg X."/>
            <person name="Du Z.-J."/>
        </authorList>
    </citation>
    <scope>NUCLEOTIDE SEQUENCE [LARGE SCALE GENOMIC DNA]</scope>
    <source>
        <strain evidence="1 2">RZ26</strain>
    </source>
</reference>
<organism evidence="1 2">
    <name type="scientific">Maribacter algarum</name>
    <name type="common">ex Zhang et al. 2020</name>
    <dbReference type="NCBI Taxonomy" id="2578118"/>
    <lineage>
        <taxon>Bacteria</taxon>
        <taxon>Pseudomonadati</taxon>
        <taxon>Bacteroidota</taxon>
        <taxon>Flavobacteriia</taxon>
        <taxon>Flavobacteriales</taxon>
        <taxon>Flavobacteriaceae</taxon>
        <taxon>Maribacter</taxon>
    </lineage>
</organism>
<dbReference type="Gene3D" id="1.10.238.120">
    <property type="entry name" value="Jann4075-like"/>
    <property type="match status" value="1"/>
</dbReference>
<dbReference type="AlphaFoldDB" id="A0A5S3PIW4"/>
<dbReference type="OrthoDB" id="9812542at2"/>
<proteinExistence type="predicted"/>
<dbReference type="Proteomes" id="UP000310314">
    <property type="component" value="Unassembled WGS sequence"/>
</dbReference>
<dbReference type="InterPro" id="IPR023154">
    <property type="entry name" value="Jann4075-like_sf"/>
</dbReference>
<evidence type="ECO:0000313" key="1">
    <source>
        <dbReference type="EMBL" id="TMM53289.1"/>
    </source>
</evidence>
<sequence>MSDRDEKLAALKATAVSQLNECGVSNINHDQLDGYVNSLKSMVDNKDATLVSGSDQSELETVCRNFVAKKLGVEDKDKAMAAVNKVADKMSGIRMKSRPAFYYLVASELS</sequence>
<dbReference type="SUPFAM" id="SSF158587">
    <property type="entry name" value="Jann4075-like"/>
    <property type="match status" value="1"/>
</dbReference>